<dbReference type="SUPFAM" id="SSF56399">
    <property type="entry name" value="ADP-ribosylation"/>
    <property type="match status" value="1"/>
</dbReference>
<organism evidence="2 3">
    <name type="scientific">Rotaria sordida</name>
    <dbReference type="NCBI Taxonomy" id="392033"/>
    <lineage>
        <taxon>Eukaryota</taxon>
        <taxon>Metazoa</taxon>
        <taxon>Spiralia</taxon>
        <taxon>Gnathifera</taxon>
        <taxon>Rotifera</taxon>
        <taxon>Eurotatoria</taxon>
        <taxon>Bdelloidea</taxon>
        <taxon>Philodinida</taxon>
        <taxon>Philodinidae</taxon>
        <taxon>Rotaria</taxon>
    </lineage>
</organism>
<name>A0A814JCV2_9BILA</name>
<comment type="caution">
    <text evidence="2">The sequence shown here is derived from an EMBL/GenBank/DDBJ whole genome shotgun (WGS) entry which is preliminary data.</text>
</comment>
<dbReference type="EMBL" id="CAJNOU010000571">
    <property type="protein sequence ID" value="CAF1035838.1"/>
    <property type="molecule type" value="Genomic_DNA"/>
</dbReference>
<protein>
    <recommendedName>
        <fullName evidence="1">ADP ribosyltransferase domain-containing protein</fullName>
    </recommendedName>
</protein>
<dbReference type="AlphaFoldDB" id="A0A814JCV2"/>
<evidence type="ECO:0000313" key="2">
    <source>
        <dbReference type="EMBL" id="CAF1035838.1"/>
    </source>
</evidence>
<evidence type="ECO:0000313" key="3">
    <source>
        <dbReference type="Proteomes" id="UP000663889"/>
    </source>
</evidence>
<dbReference type="Pfam" id="PF03496">
    <property type="entry name" value="ADPrib_exo_Tox"/>
    <property type="match status" value="1"/>
</dbReference>
<dbReference type="GO" id="GO:0005576">
    <property type="term" value="C:extracellular region"/>
    <property type="evidence" value="ECO:0007669"/>
    <property type="project" value="InterPro"/>
</dbReference>
<dbReference type="Gene3D" id="3.90.176.10">
    <property type="entry name" value="Toxin ADP-ribosyltransferase, Chain A, domain 1"/>
    <property type="match status" value="1"/>
</dbReference>
<accession>A0A814JCV2</accession>
<proteinExistence type="predicted"/>
<dbReference type="InterPro" id="IPR003540">
    <property type="entry name" value="ADP-ribosyltransferase"/>
</dbReference>
<gene>
    <name evidence="2" type="ORF">SEV965_LOCUS12558</name>
</gene>
<reference evidence="2" key="1">
    <citation type="submission" date="2021-02" db="EMBL/GenBank/DDBJ databases">
        <authorList>
            <person name="Nowell W R."/>
        </authorList>
    </citation>
    <scope>NUCLEOTIDE SEQUENCE</scope>
</reference>
<dbReference type="Proteomes" id="UP000663889">
    <property type="component" value="Unassembled WGS sequence"/>
</dbReference>
<sequence length="696" mass="81950">MDDQKSTTTAAIERTAATTSSSTVPSRRICRMIQNFLLVWLDANIDESKEDFKNSLTNLRHIVATITTFTDADQCVDFLRDIEDEKVFMIVSGVLGQNILPDIQALPQLHSIYVFCENQSIHEQWAKKTLKVKGVYAQIEPICEALKIDREYCDRGMIPISYHGIDVLFMYTQLLKEALLEIEDDDTKSIKELVEYCRLQDDVSEQTIEKIEREYRNHTPIWWYTGPYFIYSMLNRGLRQMDVDIILKMGFFIRHLHQHITELHREQQSSKAAMPSKFQVFRGQGLSMKAFEKMKKTEGGLMSFNNFLSTSRNREISFQSFARPAAFDANAVGILFVMSIDTTICTASSTPFVNVKDIGFYDDKEEEILFSTHTIFRIDRIERIEDKHTDRLWQLKIEWIIFEILTSSKVMPVLRRANVSFFININDLIHIGSSSLFTDRRYVDVHFAFHLINCPEYIKMTQYIPTDNLFRRREITRGYQYYHHMWYTLPWAFDEFFHEYLPERWITQVEVFQIPFQKMVTIDQSSFRTLDASETLHLSYYNGPISIHFSTLRNITLVNNINCLQYCSLWPKTISSIRILFFYFYPNYIIPNWPVILNSLSSLTQLNSLHVFMYDLPKTVDDKNCQIIAEIASQFADFGFYFRRKHSGSRDFDIDSVFKEHIKFIKQLYQLILPLCLDKQSYYSIEEDSCGLTIWF</sequence>
<evidence type="ECO:0000259" key="1">
    <source>
        <dbReference type="Pfam" id="PF03496"/>
    </source>
</evidence>
<feature type="domain" description="ADP ribosyltransferase" evidence="1">
    <location>
        <begin position="231"/>
        <end position="392"/>
    </location>
</feature>